<keyword evidence="1" id="KW-0812">Transmembrane</keyword>
<gene>
    <name evidence="2" type="ORF">NAF29_11420</name>
</gene>
<dbReference type="AlphaFoldDB" id="A0AA41W719"/>
<dbReference type="Proteomes" id="UP001165393">
    <property type="component" value="Unassembled WGS sequence"/>
</dbReference>
<proteinExistence type="predicted"/>
<feature type="transmembrane region" description="Helical" evidence="1">
    <location>
        <begin position="6"/>
        <end position="26"/>
    </location>
</feature>
<dbReference type="RefSeq" id="WP_251261695.1">
    <property type="nucleotide sequence ID" value="NZ_JAMQGP010000004.1"/>
</dbReference>
<evidence type="ECO:0000313" key="2">
    <source>
        <dbReference type="EMBL" id="MCM2680277.1"/>
    </source>
</evidence>
<evidence type="ECO:0000256" key="1">
    <source>
        <dbReference type="SAM" id="Phobius"/>
    </source>
</evidence>
<sequence length="55" mass="6009">MSEFFSSIIISSMIAAGLGTLLYWTVCRLIKMRPMARRFFLGLVAIVGTVQAVAA</sequence>
<dbReference type="EMBL" id="JAMQGP010000004">
    <property type="protein sequence ID" value="MCM2680277.1"/>
    <property type="molecule type" value="Genomic_DNA"/>
</dbReference>
<keyword evidence="3" id="KW-1185">Reference proteome</keyword>
<reference evidence="2 3" key="1">
    <citation type="journal article" date="2013" name="Antonie Van Leeuwenhoek">
        <title>Echinimonas agarilytica gen. nov., sp. nov., a new gammaproteobacterium isolated from the sea urchin Strongylocentrotus intermedius.</title>
        <authorList>
            <person name="Nedashkovskaya O.I."/>
            <person name="Stenkova A.M."/>
            <person name="Zhukova N.V."/>
            <person name="Van Trappen S."/>
            <person name="Lee J.S."/>
            <person name="Kim S.B."/>
        </authorList>
    </citation>
    <scope>NUCLEOTIDE SEQUENCE [LARGE SCALE GENOMIC DNA]</scope>
    <source>
        <strain evidence="2 3">KMM 6351</strain>
    </source>
</reference>
<keyword evidence="1" id="KW-1133">Transmembrane helix</keyword>
<protein>
    <submittedName>
        <fullName evidence="2">Uncharacterized protein</fullName>
    </submittedName>
</protein>
<evidence type="ECO:0000313" key="3">
    <source>
        <dbReference type="Proteomes" id="UP001165393"/>
    </source>
</evidence>
<accession>A0AA41W719</accession>
<name>A0AA41W719_9GAMM</name>
<organism evidence="2 3">
    <name type="scientific">Echinimonas agarilytica</name>
    <dbReference type="NCBI Taxonomy" id="1215918"/>
    <lineage>
        <taxon>Bacteria</taxon>
        <taxon>Pseudomonadati</taxon>
        <taxon>Pseudomonadota</taxon>
        <taxon>Gammaproteobacteria</taxon>
        <taxon>Alteromonadales</taxon>
        <taxon>Echinimonadaceae</taxon>
        <taxon>Echinimonas</taxon>
    </lineage>
</organism>
<comment type="caution">
    <text evidence="2">The sequence shown here is derived from an EMBL/GenBank/DDBJ whole genome shotgun (WGS) entry which is preliminary data.</text>
</comment>
<feature type="transmembrane region" description="Helical" evidence="1">
    <location>
        <begin position="38"/>
        <end position="54"/>
    </location>
</feature>
<keyword evidence="1" id="KW-0472">Membrane</keyword>